<dbReference type="RefSeq" id="WP_188930064.1">
    <property type="nucleotide sequence ID" value="NZ_BMJC01000001.1"/>
</dbReference>
<name>A0A8J2UBQ7_9BACT</name>
<evidence type="ECO:0000313" key="2">
    <source>
        <dbReference type="Proteomes" id="UP000607559"/>
    </source>
</evidence>
<comment type="caution">
    <text evidence="1">The sequence shown here is derived from an EMBL/GenBank/DDBJ whole genome shotgun (WGS) entry which is preliminary data.</text>
</comment>
<dbReference type="AlphaFoldDB" id="A0A8J2UBQ7"/>
<proteinExistence type="predicted"/>
<accession>A0A8J2UBQ7</accession>
<sequence length="175" mass="21047">MSIFGKKIENHLDVLSFFVHLRCDLRVNFNPDERFDDYIMYRTGRPSFTPEESIAYDKVMEDCIIWCDRNDKDIYDLALISFKFPKFLKKYKKLKKKKAIKAFVKKFIDKNYDTDHIIALHTYGNCYWIEEFNDNGQILYQCIIENANPFADNLRDVEVILFDWMMKSVSRLHKL</sequence>
<evidence type="ECO:0000313" key="1">
    <source>
        <dbReference type="EMBL" id="GGA92511.1"/>
    </source>
</evidence>
<protein>
    <submittedName>
        <fullName evidence="1">Uncharacterized protein</fullName>
    </submittedName>
</protein>
<keyword evidence="2" id="KW-1185">Reference proteome</keyword>
<dbReference type="EMBL" id="BMJC01000001">
    <property type="protein sequence ID" value="GGA92511.1"/>
    <property type="molecule type" value="Genomic_DNA"/>
</dbReference>
<gene>
    <name evidence="1" type="ORF">GCM10011511_14860</name>
</gene>
<reference evidence="1" key="1">
    <citation type="journal article" date="2014" name="Int. J. Syst. Evol. Microbiol.">
        <title>Complete genome sequence of Corynebacterium casei LMG S-19264T (=DSM 44701T), isolated from a smear-ripened cheese.</title>
        <authorList>
            <consortium name="US DOE Joint Genome Institute (JGI-PGF)"/>
            <person name="Walter F."/>
            <person name="Albersmeier A."/>
            <person name="Kalinowski J."/>
            <person name="Ruckert C."/>
        </authorList>
    </citation>
    <scope>NUCLEOTIDE SEQUENCE</scope>
    <source>
        <strain evidence="1">CGMCC 1.15448</strain>
    </source>
</reference>
<dbReference type="Proteomes" id="UP000607559">
    <property type="component" value="Unassembled WGS sequence"/>
</dbReference>
<reference evidence="1" key="2">
    <citation type="submission" date="2020-09" db="EMBL/GenBank/DDBJ databases">
        <authorList>
            <person name="Sun Q."/>
            <person name="Zhou Y."/>
        </authorList>
    </citation>
    <scope>NUCLEOTIDE SEQUENCE</scope>
    <source>
        <strain evidence="1">CGMCC 1.15448</strain>
    </source>
</reference>
<organism evidence="1 2">
    <name type="scientific">Puia dinghuensis</name>
    <dbReference type="NCBI Taxonomy" id="1792502"/>
    <lineage>
        <taxon>Bacteria</taxon>
        <taxon>Pseudomonadati</taxon>
        <taxon>Bacteroidota</taxon>
        <taxon>Chitinophagia</taxon>
        <taxon>Chitinophagales</taxon>
        <taxon>Chitinophagaceae</taxon>
        <taxon>Puia</taxon>
    </lineage>
</organism>